<keyword evidence="3" id="KW-0723">Serine/threonine-protein kinase</keyword>
<feature type="region of interest" description="Disordered" evidence="2">
    <location>
        <begin position="542"/>
        <end position="564"/>
    </location>
</feature>
<evidence type="ECO:0000256" key="2">
    <source>
        <dbReference type="SAM" id="MobiDB-lite"/>
    </source>
</evidence>
<evidence type="ECO:0000313" key="4">
    <source>
        <dbReference type="Proteomes" id="UP000070089"/>
    </source>
</evidence>
<accession>A0A132NSP8</accession>
<dbReference type="Proteomes" id="UP000070089">
    <property type="component" value="Unassembled WGS sequence"/>
</dbReference>
<dbReference type="AlphaFoldDB" id="A0A132NSP8"/>
<feature type="compositionally biased region" description="Low complexity" evidence="2">
    <location>
        <begin position="460"/>
        <end position="470"/>
    </location>
</feature>
<proteinExistence type="predicted"/>
<sequence length="1016" mass="114245">MSLHSGFCEAFHDLRNRYYQTEYQKVLLTTYWELARALGHDCTQGISLERLIPPNMQANRKSRSSTTVAILERRQEAIIEAALNRTYSDGPFRLRLPTEVVQLIVMAQQNKSVIARITLKNGTPVLSIVFKTASKTKSKTSSSTANTKPEIPLSRGTRWIENDEQFSKTVICEAVRCQLKSGYRNIYNTWSPTITEYFVDQENLSNVISACRSVLKQSLVVDTDENIEDYHQQVIQGIALRKTTVIRLGRTQHTDNTFNSLAIPLVSYYMNSWSPCESNALLLSERFLAEDLSARSTDEYINSIRHILSAYTRLNMLYSERVQSTIPVLEDEVIRPDAKSSLPGDTTAKALGVCSIGDPAHTFNSAMLLFVPTPMQIKMIFTTAKEVLSKQDSEVLELDELYTEFTDQPYEAFSSNVSSLSNKAHIVDDYSAIYPTRSISPFLLRERGFVEGKRTVSLTSTSKSSASATGESEKSSSHSKRFTPIPAYNDLSICCLPVRAESLSNPRRGKECDMFSGTFRYTAGSYSEIVSIIKSRKKRLKDMLQNSDSSPLRRHTKDTDVTEVGSSLSEAVDLRSKSVDYDDKSRTCSAQNDVSNLKLTDTFTEGPSSSRQDKRLPCSNSVHNTFAKGTSNNVPGSTYSLKGLSLSNDNAYKPEKISAQPEHYSEPGRKQLFSHSSRVNSHSDHCFGSGARNNSVASADASSSLSFNFIRMPFGGPKTTIEEIEQQAKQKRELEQKAQKALEDALAEQKERLLSEQKAHKEDQKRLVELEKQLNEQRELILQRQEVEIQVQSVSTPLPTDKSELERQCSHGDGPSPNNCSHSNSCGSVEAMPQERIQDTQYYKYIVESEAMRIDQLSQLNSLKAHAKFLEFHQGSFGPERLCLLSASVYKELEAYPFAGTMKDIIFTMWMGYDISKSLMALFSSVRACALATPTMFEGIERNTMKNVIKAPNMNVVSERDERSKQVWYDRDKEILETILNLLHVETKHSVLELINFCSTMTRLLSMVKQSSSSNS</sequence>
<evidence type="ECO:0000313" key="3">
    <source>
        <dbReference type="EMBL" id="KWX13077.1"/>
    </source>
</evidence>
<organism evidence="3 4">
    <name type="scientific">Giardia duodenalis assemblage B</name>
    <dbReference type="NCBI Taxonomy" id="1394984"/>
    <lineage>
        <taxon>Eukaryota</taxon>
        <taxon>Metamonada</taxon>
        <taxon>Diplomonadida</taxon>
        <taxon>Hexamitidae</taxon>
        <taxon>Giardiinae</taxon>
        <taxon>Giardia</taxon>
    </lineage>
</organism>
<dbReference type="OrthoDB" id="10337963at2759"/>
<evidence type="ECO:0000256" key="1">
    <source>
        <dbReference type="SAM" id="Coils"/>
    </source>
</evidence>
<dbReference type="GO" id="GO:0004674">
    <property type="term" value="F:protein serine/threonine kinase activity"/>
    <property type="evidence" value="ECO:0007669"/>
    <property type="project" value="UniProtKB-KW"/>
</dbReference>
<keyword evidence="1" id="KW-0175">Coiled coil</keyword>
<protein>
    <submittedName>
        <fullName evidence="3">Serine/threonine protein kinase</fullName>
    </submittedName>
</protein>
<dbReference type="EMBL" id="JXTI01000085">
    <property type="protein sequence ID" value="KWX13077.1"/>
    <property type="molecule type" value="Genomic_DNA"/>
</dbReference>
<keyword evidence="3" id="KW-0418">Kinase</keyword>
<gene>
    <name evidence="3" type="ORF">QR46_2950</name>
</gene>
<feature type="region of interest" description="Disordered" evidence="2">
    <location>
        <begin position="793"/>
        <end position="827"/>
    </location>
</feature>
<name>A0A132NSP8_GIAIN</name>
<comment type="caution">
    <text evidence="3">The sequence shown here is derived from an EMBL/GenBank/DDBJ whole genome shotgun (WGS) entry which is preliminary data.</text>
</comment>
<dbReference type="VEuPathDB" id="GiardiaDB:QR46_2950"/>
<feature type="coiled-coil region" evidence="1">
    <location>
        <begin position="721"/>
        <end position="790"/>
    </location>
</feature>
<reference evidence="3 4" key="1">
    <citation type="journal article" date="2015" name="Mol. Biochem. Parasitol.">
        <title>Identification of polymorphic genes for use in assemblage B genotyping assays through comparative genomics of multiple assemblage B Giardia duodenalis isolates.</title>
        <authorList>
            <person name="Wielinga C."/>
            <person name="Thompson R.C."/>
            <person name="Monis P."/>
            <person name="Ryan U."/>
        </authorList>
    </citation>
    <scope>NUCLEOTIDE SEQUENCE [LARGE SCALE GENOMIC DNA]</scope>
    <source>
        <strain evidence="3 4">BAH15c1</strain>
    </source>
</reference>
<keyword evidence="3" id="KW-0808">Transferase</keyword>
<feature type="compositionally biased region" description="Basic and acidic residues" evidence="2">
    <location>
        <begin position="801"/>
        <end position="810"/>
    </location>
</feature>
<feature type="compositionally biased region" description="Low complexity" evidence="2">
    <location>
        <begin position="814"/>
        <end position="827"/>
    </location>
</feature>
<feature type="region of interest" description="Disordered" evidence="2">
    <location>
        <begin position="460"/>
        <end position="481"/>
    </location>
</feature>